<accession>A0A0A0RTL0</accession>
<name>A0A0A0RTL0_9CAUD</name>
<keyword evidence="2" id="KW-1185">Reference proteome</keyword>
<dbReference type="GeneID" id="24608674"/>
<evidence type="ECO:0000313" key="1">
    <source>
        <dbReference type="EMBL" id="AIW03926.1"/>
    </source>
</evidence>
<proteinExistence type="predicted"/>
<dbReference type="RefSeq" id="YP_009152007.1">
    <property type="nucleotide sequence ID" value="NC_027378.1"/>
</dbReference>
<dbReference type="EMBL" id="KM236243">
    <property type="protein sequence ID" value="AIW03926.1"/>
    <property type="molecule type" value="Genomic_DNA"/>
</dbReference>
<sequence length="108" mass="12651">MKTFIRSYTDIRGLRKGTVYEVADFGNKILVPYYNKDEKPVPMTSVCFTRLMQDKFLAEVQPMRKEGTSEIWFVHRQEPDSIWSDWVNEKLSGIMSDDTLAHFTPVQL</sequence>
<gene>
    <name evidence="1" type="ORF">CPT_Seurat63</name>
</gene>
<dbReference type="OrthoDB" id="16018at10239"/>
<protein>
    <submittedName>
        <fullName evidence="1">Uncharacterized protein</fullName>
    </submittedName>
</protein>
<evidence type="ECO:0000313" key="2">
    <source>
        <dbReference type="Proteomes" id="UP000030205"/>
    </source>
</evidence>
<dbReference type="Proteomes" id="UP000030205">
    <property type="component" value="Segment"/>
</dbReference>
<reference evidence="1 2" key="1">
    <citation type="submission" date="2014-07" db="EMBL/GenBank/DDBJ databases">
        <title>The Complete Genome of Enterotoxigenic Escherichia coli Siphophage Seurat.</title>
        <authorList>
            <person name="Doan D.P."/>
            <person name="Lessor L.E."/>
            <person name="Hernandez A.C."/>
            <person name="Everett G.F.K."/>
        </authorList>
    </citation>
    <scope>NUCLEOTIDE SEQUENCE [LARGE SCALE GENOMIC DNA]</scope>
</reference>
<dbReference type="KEGG" id="vg:24608674"/>
<organism evidence="1 2">
    <name type="scientific">Escherichia phage Seurat</name>
    <dbReference type="NCBI Taxonomy" id="1540098"/>
    <lineage>
        <taxon>Viruses</taxon>
        <taxon>Duplodnaviria</taxon>
        <taxon>Heunggongvirae</taxon>
        <taxon>Uroviricota</taxon>
        <taxon>Caudoviricetes</taxon>
        <taxon>Queuovirinae</taxon>
        <taxon>Seuratvirus</taxon>
        <taxon>Seuratvirus seurat</taxon>
    </lineage>
</organism>